<dbReference type="EMBL" id="BAAALG010000011">
    <property type="protein sequence ID" value="GAA1105248.1"/>
    <property type="molecule type" value="Genomic_DNA"/>
</dbReference>
<sequence>MGFETDIERMYRAGKTDIPHAADRLSGISSTFYDALQTLDQQAALAGDPRFLRTMLRVGGDLYDVLRGGVDSLNNCALAVVRTADDYVKVDDDARADFAAMDDGLRDKQQPGPSDVPPEITDPEAPGSTTEHPGDVTVTTPSTPDPDSLAEDAEQRETNEYNSAWGHNIEKHRGDY</sequence>
<name>A0ABP4EG37_9ACTN</name>
<protein>
    <recommendedName>
        <fullName evidence="4">Excreted virulence factor EspC, type VII ESX diderm</fullName>
    </recommendedName>
</protein>
<dbReference type="Proteomes" id="UP001501581">
    <property type="component" value="Unassembled WGS sequence"/>
</dbReference>
<evidence type="ECO:0000313" key="2">
    <source>
        <dbReference type="EMBL" id="GAA1105248.1"/>
    </source>
</evidence>
<feature type="compositionally biased region" description="Low complexity" evidence="1">
    <location>
        <begin position="135"/>
        <end position="147"/>
    </location>
</feature>
<gene>
    <name evidence="2" type="ORF">GCM10009668_25770</name>
</gene>
<evidence type="ECO:0000256" key="1">
    <source>
        <dbReference type="SAM" id="MobiDB-lite"/>
    </source>
</evidence>
<proteinExistence type="predicted"/>
<reference evidence="3" key="1">
    <citation type="journal article" date="2019" name="Int. J. Syst. Evol. Microbiol.">
        <title>The Global Catalogue of Microorganisms (GCM) 10K type strain sequencing project: providing services to taxonomists for standard genome sequencing and annotation.</title>
        <authorList>
            <consortium name="The Broad Institute Genomics Platform"/>
            <consortium name="The Broad Institute Genome Sequencing Center for Infectious Disease"/>
            <person name="Wu L."/>
            <person name="Ma J."/>
        </authorList>
    </citation>
    <scope>NUCLEOTIDE SEQUENCE [LARGE SCALE GENOMIC DNA]</scope>
    <source>
        <strain evidence="3">JCM 13008</strain>
    </source>
</reference>
<keyword evidence="3" id="KW-1185">Reference proteome</keyword>
<evidence type="ECO:0000313" key="3">
    <source>
        <dbReference type="Proteomes" id="UP001501581"/>
    </source>
</evidence>
<dbReference type="RefSeq" id="WP_343995041.1">
    <property type="nucleotide sequence ID" value="NZ_BAAALG010000011.1"/>
</dbReference>
<accession>A0ABP4EG37</accession>
<comment type="caution">
    <text evidence="2">The sequence shown here is derived from an EMBL/GenBank/DDBJ whole genome shotgun (WGS) entry which is preliminary data.</text>
</comment>
<organism evidence="2 3">
    <name type="scientific">Nocardioides dubius</name>
    <dbReference type="NCBI Taxonomy" id="317019"/>
    <lineage>
        <taxon>Bacteria</taxon>
        <taxon>Bacillati</taxon>
        <taxon>Actinomycetota</taxon>
        <taxon>Actinomycetes</taxon>
        <taxon>Propionibacteriales</taxon>
        <taxon>Nocardioidaceae</taxon>
        <taxon>Nocardioides</taxon>
    </lineage>
</organism>
<feature type="region of interest" description="Disordered" evidence="1">
    <location>
        <begin position="101"/>
        <end position="176"/>
    </location>
</feature>
<evidence type="ECO:0008006" key="4">
    <source>
        <dbReference type="Google" id="ProtNLM"/>
    </source>
</evidence>